<evidence type="ECO:0000256" key="11">
    <source>
        <dbReference type="ARBA" id="ARBA00023136"/>
    </source>
</evidence>
<evidence type="ECO:0000256" key="3">
    <source>
        <dbReference type="ARBA" id="ARBA00007809"/>
    </source>
</evidence>
<evidence type="ECO:0000256" key="8">
    <source>
        <dbReference type="ARBA" id="ARBA00022737"/>
    </source>
</evidence>
<keyword evidence="6 12" id="KW-0762">Sugar transport</keyword>
<dbReference type="AlphaFoldDB" id="A0A0P4VUR3"/>
<dbReference type="InterPro" id="IPR047664">
    <property type="entry name" value="SWEET"/>
</dbReference>
<keyword evidence="4 12" id="KW-0813">Transport</keyword>
<dbReference type="FunFam" id="1.20.1280.290:FF:000004">
    <property type="entry name" value="Sugar transporter SWEET"/>
    <property type="match status" value="1"/>
</dbReference>
<dbReference type="GO" id="GO:0000139">
    <property type="term" value="C:Golgi membrane"/>
    <property type="evidence" value="ECO:0007669"/>
    <property type="project" value="UniProtKB-SubCell"/>
</dbReference>
<feature type="transmembrane region" description="Helical" evidence="12">
    <location>
        <begin position="83"/>
        <end position="104"/>
    </location>
</feature>
<evidence type="ECO:0000313" key="13">
    <source>
        <dbReference type="EMBL" id="JAI59619.1"/>
    </source>
</evidence>
<feature type="transmembrane region" description="Helical" evidence="12">
    <location>
        <begin position="22"/>
        <end position="42"/>
    </location>
</feature>
<keyword evidence="5" id="KW-1003">Cell membrane</keyword>
<evidence type="ECO:0000256" key="7">
    <source>
        <dbReference type="ARBA" id="ARBA00022692"/>
    </source>
</evidence>
<dbReference type="Pfam" id="PF03083">
    <property type="entry name" value="MtN3_slv"/>
    <property type="match status" value="2"/>
</dbReference>
<feature type="transmembrane region" description="Helical" evidence="12">
    <location>
        <begin position="179"/>
        <end position="198"/>
    </location>
</feature>
<keyword evidence="9 12" id="KW-1133">Transmembrane helix</keyword>
<evidence type="ECO:0000256" key="12">
    <source>
        <dbReference type="RuleBase" id="RU910715"/>
    </source>
</evidence>
<accession>A0A0P4VUR3</accession>
<keyword evidence="11 12" id="KW-0472">Membrane</keyword>
<feature type="transmembrane region" description="Helical" evidence="12">
    <location>
        <begin position="116"/>
        <end position="132"/>
    </location>
</feature>
<evidence type="ECO:0000256" key="6">
    <source>
        <dbReference type="ARBA" id="ARBA00022597"/>
    </source>
</evidence>
<name>A0A0P4VUR3_SCYOL</name>
<evidence type="ECO:0000256" key="9">
    <source>
        <dbReference type="ARBA" id="ARBA00022989"/>
    </source>
</evidence>
<comment type="subcellular location">
    <subcellularLocation>
        <location evidence="1 12">Cell membrane</location>
        <topology evidence="1 12">Multi-pass membrane protein</topology>
    </subcellularLocation>
    <subcellularLocation>
        <location evidence="2">Golgi apparatus membrane</location>
        <topology evidence="2">Multi-pass membrane protein</topology>
    </subcellularLocation>
</comment>
<sequence length="238" mass="26629">MGLNSVLHFLDLKMALQDYKDIIATVATIVTIIQFLSGIDICRKIIKQGSTGDISGFPFVGGVFSTSTWLTYSLLLWDASMSITNAVGLTLQVIYLCTYVRYCIASGPWRTVRRQMLITTLVVAAIQYYVFLSDDENETIKTRIGLMCCLGSIIFCASPLVSLAEVFRTRSTDMLPFPLIFATFLVSGLWWLYGIIIQNSFVKYPNLIGFGLSGFQLFLFIVYPNKRKDNVTGESRAV</sequence>
<reference evidence="13" key="1">
    <citation type="submission" date="2015-09" db="EMBL/GenBank/DDBJ databases">
        <title>Scylla olivacea transcriptome.</title>
        <authorList>
            <person name="Ikhwanuddin M."/>
        </authorList>
    </citation>
    <scope>NUCLEOTIDE SEQUENCE</scope>
</reference>
<dbReference type="GO" id="GO:0051119">
    <property type="term" value="F:sugar transmembrane transporter activity"/>
    <property type="evidence" value="ECO:0007669"/>
    <property type="project" value="InterPro"/>
</dbReference>
<organism evidence="13">
    <name type="scientific">Scylla olivacea</name>
    <name type="common">Orange mud crab</name>
    <name type="synonym">Cancer olivacea</name>
    <dbReference type="NCBI Taxonomy" id="85551"/>
    <lineage>
        <taxon>Eukaryota</taxon>
        <taxon>Metazoa</taxon>
        <taxon>Ecdysozoa</taxon>
        <taxon>Arthropoda</taxon>
        <taxon>Crustacea</taxon>
        <taxon>Multicrustacea</taxon>
        <taxon>Malacostraca</taxon>
        <taxon>Eumalacostraca</taxon>
        <taxon>Eucarida</taxon>
        <taxon>Decapoda</taxon>
        <taxon>Pleocyemata</taxon>
        <taxon>Brachyura</taxon>
        <taxon>Eubrachyura</taxon>
        <taxon>Portunoidea</taxon>
        <taxon>Portunidae</taxon>
        <taxon>Portuninae</taxon>
        <taxon>Scylla</taxon>
    </lineage>
</organism>
<protein>
    <recommendedName>
        <fullName evidence="12">Sugar transporter SWEET</fullName>
    </recommendedName>
</protein>
<feature type="transmembrane region" description="Helical" evidence="12">
    <location>
        <begin position="204"/>
        <end position="223"/>
    </location>
</feature>
<feature type="transmembrane region" description="Helical" evidence="12">
    <location>
        <begin position="144"/>
        <end position="167"/>
    </location>
</feature>
<comment type="function">
    <text evidence="12">Mediates sugar transport across membranes.</text>
</comment>
<keyword evidence="10" id="KW-0333">Golgi apparatus</keyword>
<dbReference type="EMBL" id="GDRN01095042">
    <property type="protein sequence ID" value="JAI59619.1"/>
    <property type="molecule type" value="Transcribed_RNA"/>
</dbReference>
<evidence type="ECO:0000256" key="2">
    <source>
        <dbReference type="ARBA" id="ARBA00004653"/>
    </source>
</evidence>
<dbReference type="InterPro" id="IPR004316">
    <property type="entry name" value="SWEET_rpt"/>
</dbReference>
<dbReference type="GO" id="GO:0005886">
    <property type="term" value="C:plasma membrane"/>
    <property type="evidence" value="ECO:0007669"/>
    <property type="project" value="UniProtKB-SubCell"/>
</dbReference>
<evidence type="ECO:0000256" key="4">
    <source>
        <dbReference type="ARBA" id="ARBA00022448"/>
    </source>
</evidence>
<feature type="transmembrane region" description="Helical" evidence="12">
    <location>
        <begin position="54"/>
        <end position="77"/>
    </location>
</feature>
<dbReference type="Gene3D" id="1.20.1280.290">
    <property type="match status" value="2"/>
</dbReference>
<keyword evidence="7 12" id="KW-0812">Transmembrane</keyword>
<evidence type="ECO:0000256" key="1">
    <source>
        <dbReference type="ARBA" id="ARBA00004651"/>
    </source>
</evidence>
<dbReference type="PANTHER" id="PTHR10791:SF112">
    <property type="entry name" value="SUGAR TRANSPORTER SWEET1"/>
    <property type="match status" value="1"/>
</dbReference>
<evidence type="ECO:0000256" key="10">
    <source>
        <dbReference type="ARBA" id="ARBA00023034"/>
    </source>
</evidence>
<dbReference type="PANTHER" id="PTHR10791">
    <property type="entry name" value="RAG1-ACTIVATING PROTEIN 1"/>
    <property type="match status" value="1"/>
</dbReference>
<keyword evidence="8" id="KW-0677">Repeat</keyword>
<comment type="similarity">
    <text evidence="3 12">Belongs to the SWEET sugar transporter family.</text>
</comment>
<proteinExistence type="inferred from homology"/>
<evidence type="ECO:0000256" key="5">
    <source>
        <dbReference type="ARBA" id="ARBA00022475"/>
    </source>
</evidence>